<feature type="compositionally biased region" description="Low complexity" evidence="6">
    <location>
        <begin position="358"/>
        <end position="382"/>
    </location>
</feature>
<evidence type="ECO:0000256" key="3">
    <source>
        <dbReference type="ARBA" id="ARBA00023125"/>
    </source>
</evidence>
<accession>A0A5D2XIL3</accession>
<dbReference type="Pfam" id="PF02365">
    <property type="entry name" value="NAM"/>
    <property type="match status" value="1"/>
</dbReference>
<protein>
    <recommendedName>
        <fullName evidence="7">NAC domain-containing protein</fullName>
    </recommendedName>
</protein>
<dbReference type="GO" id="GO:0099402">
    <property type="term" value="P:plant organ development"/>
    <property type="evidence" value="ECO:0007669"/>
    <property type="project" value="UniProtKB-ARBA"/>
</dbReference>
<dbReference type="GO" id="GO:0006355">
    <property type="term" value="P:regulation of DNA-templated transcription"/>
    <property type="evidence" value="ECO:0007669"/>
    <property type="project" value="InterPro"/>
</dbReference>
<proteinExistence type="predicted"/>
<dbReference type="Proteomes" id="UP000323597">
    <property type="component" value="Chromosome A10"/>
</dbReference>
<dbReference type="AlphaFoldDB" id="A0A5D2XIL3"/>
<dbReference type="GO" id="GO:0003677">
    <property type="term" value="F:DNA binding"/>
    <property type="evidence" value="ECO:0007669"/>
    <property type="project" value="UniProtKB-KW"/>
</dbReference>
<dbReference type="InterPro" id="IPR003441">
    <property type="entry name" value="NAC-dom"/>
</dbReference>
<dbReference type="EMBL" id="CM017645">
    <property type="protein sequence ID" value="TYJ13805.1"/>
    <property type="molecule type" value="Genomic_DNA"/>
</dbReference>
<gene>
    <name evidence="8" type="ORF">E1A91_A10G075000v1</name>
</gene>
<feature type="compositionally biased region" description="Low complexity" evidence="6">
    <location>
        <begin position="10"/>
        <end position="35"/>
    </location>
</feature>
<keyword evidence="9" id="KW-1185">Reference proteome</keyword>
<dbReference type="GO" id="GO:0005634">
    <property type="term" value="C:nucleus"/>
    <property type="evidence" value="ECO:0007669"/>
    <property type="project" value="UniProtKB-SubCell"/>
</dbReference>
<feature type="region of interest" description="Disordered" evidence="6">
    <location>
        <begin position="351"/>
        <end position="382"/>
    </location>
</feature>
<name>A0A5D2XIL3_GOSMU</name>
<evidence type="ECO:0000256" key="1">
    <source>
        <dbReference type="ARBA" id="ARBA00004123"/>
    </source>
</evidence>
<dbReference type="FunFam" id="2.170.150.80:FF:000007">
    <property type="entry name" value="NAC domain-containing protein 35"/>
    <property type="match status" value="1"/>
</dbReference>
<dbReference type="SUPFAM" id="SSF101941">
    <property type="entry name" value="NAC domain"/>
    <property type="match status" value="1"/>
</dbReference>
<dbReference type="PANTHER" id="PTHR31744:SF79">
    <property type="entry name" value="NAC DOMAIN-CONTAINING PROTEIN"/>
    <property type="match status" value="1"/>
</dbReference>
<keyword evidence="4" id="KW-0804">Transcription</keyword>
<evidence type="ECO:0000256" key="4">
    <source>
        <dbReference type="ARBA" id="ARBA00023163"/>
    </source>
</evidence>
<reference evidence="8 9" key="1">
    <citation type="submission" date="2019-07" db="EMBL/GenBank/DDBJ databases">
        <title>WGS assembly of Gossypium mustelinum.</title>
        <authorList>
            <person name="Chen Z.J."/>
            <person name="Sreedasyam A."/>
            <person name="Ando A."/>
            <person name="Song Q."/>
            <person name="De L."/>
            <person name="Hulse-Kemp A."/>
            <person name="Ding M."/>
            <person name="Ye W."/>
            <person name="Kirkbride R."/>
            <person name="Jenkins J."/>
            <person name="Plott C."/>
            <person name="Lovell J."/>
            <person name="Lin Y.-M."/>
            <person name="Vaughn R."/>
            <person name="Liu B."/>
            <person name="Li W."/>
            <person name="Simpson S."/>
            <person name="Scheffler B."/>
            <person name="Saski C."/>
            <person name="Grover C."/>
            <person name="Hu G."/>
            <person name="Conover J."/>
            <person name="Carlson J."/>
            <person name="Shu S."/>
            <person name="Boston L."/>
            <person name="Williams M."/>
            <person name="Peterson D."/>
            <person name="Mcgee K."/>
            <person name="Jones D."/>
            <person name="Wendel J."/>
            <person name="Stelly D."/>
            <person name="Grimwood J."/>
            <person name="Schmutz J."/>
        </authorList>
    </citation>
    <scope>NUCLEOTIDE SEQUENCE [LARGE SCALE GENOMIC DNA]</scope>
    <source>
        <strain evidence="8">1408120.09</strain>
    </source>
</reference>
<evidence type="ECO:0000313" key="8">
    <source>
        <dbReference type="EMBL" id="TYJ13805.1"/>
    </source>
</evidence>
<keyword evidence="2" id="KW-0805">Transcription regulation</keyword>
<feature type="region of interest" description="Disordered" evidence="6">
    <location>
        <begin position="197"/>
        <end position="228"/>
    </location>
</feature>
<dbReference type="InterPro" id="IPR036093">
    <property type="entry name" value="NAC_dom_sf"/>
</dbReference>
<feature type="region of interest" description="Disordered" evidence="6">
    <location>
        <begin position="1"/>
        <end position="42"/>
    </location>
</feature>
<evidence type="ECO:0000259" key="7">
    <source>
        <dbReference type="PROSITE" id="PS51005"/>
    </source>
</evidence>
<keyword evidence="5" id="KW-0539">Nucleus</keyword>
<organism evidence="8 9">
    <name type="scientific">Gossypium mustelinum</name>
    <name type="common">Cotton</name>
    <name type="synonym">Gossypium caicoense</name>
    <dbReference type="NCBI Taxonomy" id="34275"/>
    <lineage>
        <taxon>Eukaryota</taxon>
        <taxon>Viridiplantae</taxon>
        <taxon>Streptophyta</taxon>
        <taxon>Embryophyta</taxon>
        <taxon>Tracheophyta</taxon>
        <taxon>Spermatophyta</taxon>
        <taxon>Magnoliopsida</taxon>
        <taxon>eudicotyledons</taxon>
        <taxon>Gunneridae</taxon>
        <taxon>Pentapetalae</taxon>
        <taxon>rosids</taxon>
        <taxon>malvids</taxon>
        <taxon>Malvales</taxon>
        <taxon>Malvaceae</taxon>
        <taxon>Malvoideae</taxon>
        <taxon>Gossypium</taxon>
    </lineage>
</organism>
<evidence type="ECO:0000256" key="5">
    <source>
        <dbReference type="ARBA" id="ARBA00023242"/>
    </source>
</evidence>
<sequence>MAIPPAAIMSNDPNDNTNINVVDDRNNNNMSSSSNSKDEHEHDMVMPGFRFHPTEEELVEFYLRRKVEGKRFNVELITFLDLYRYDPWELPALAAIGEKEWFFYVPRDRKYRNGDRPNRVTTSGYWKATGADRMIRGENSRSIGLKKTLVFYSGKAPKGIRTSWIMNEYRLPHHETERYQKAEISLCRVYKRPGVEDHPSLPRCLPTRRSAESSRGQQSEKKYPQEAAQQAMERFQAFGGGQPQQMEIEKLTETDGSSSTSTSDVTTALRLSKQNLYRPMPPISTTPGLPSGMEGEGMFLNQSKQGCCSLLPNSTTLFPVGSSSVPSNVVDDLHRLVSYQQVALNQQQYYNTNHPHPHQQQHQPQSEFSTLPPQSQAQPQQLSLNVLPSALPSPTAFSDRLWEWNPIPEPNREYNNPFK</sequence>
<keyword evidence="3" id="KW-0238">DNA-binding</keyword>
<evidence type="ECO:0000313" key="9">
    <source>
        <dbReference type="Proteomes" id="UP000323597"/>
    </source>
</evidence>
<dbReference type="PANTHER" id="PTHR31744">
    <property type="entry name" value="PROTEIN CUP-SHAPED COTYLEDON 2-RELATED"/>
    <property type="match status" value="1"/>
</dbReference>
<feature type="domain" description="NAC" evidence="7">
    <location>
        <begin position="45"/>
        <end position="192"/>
    </location>
</feature>
<comment type="subcellular location">
    <subcellularLocation>
        <location evidence="1">Nucleus</location>
    </subcellularLocation>
</comment>
<dbReference type="PROSITE" id="PS51005">
    <property type="entry name" value="NAC"/>
    <property type="match status" value="1"/>
</dbReference>
<evidence type="ECO:0000256" key="2">
    <source>
        <dbReference type="ARBA" id="ARBA00023015"/>
    </source>
</evidence>
<dbReference type="Gene3D" id="2.170.150.80">
    <property type="entry name" value="NAC domain"/>
    <property type="match status" value="1"/>
</dbReference>
<evidence type="ECO:0000256" key="6">
    <source>
        <dbReference type="SAM" id="MobiDB-lite"/>
    </source>
</evidence>